<name>A0A2K2CPE0_BRADI</name>
<accession>A0A2K2CPE0</accession>
<dbReference type="Gramene" id="PNT63907">
    <property type="protein sequence ID" value="PNT63907"/>
    <property type="gene ID" value="BRADI_4g22169v3"/>
</dbReference>
<dbReference type="EnsemblPlants" id="PNT63907">
    <property type="protein sequence ID" value="PNT63907"/>
    <property type="gene ID" value="BRADI_4g22169v3"/>
</dbReference>
<organism evidence="2">
    <name type="scientific">Brachypodium distachyon</name>
    <name type="common">Purple false brome</name>
    <name type="synonym">Trachynia distachya</name>
    <dbReference type="NCBI Taxonomy" id="15368"/>
    <lineage>
        <taxon>Eukaryota</taxon>
        <taxon>Viridiplantae</taxon>
        <taxon>Streptophyta</taxon>
        <taxon>Embryophyta</taxon>
        <taxon>Tracheophyta</taxon>
        <taxon>Spermatophyta</taxon>
        <taxon>Magnoliopsida</taxon>
        <taxon>Liliopsida</taxon>
        <taxon>Poales</taxon>
        <taxon>Poaceae</taxon>
        <taxon>BOP clade</taxon>
        <taxon>Pooideae</taxon>
        <taxon>Stipodae</taxon>
        <taxon>Brachypodieae</taxon>
        <taxon>Brachypodium</taxon>
    </lineage>
</organism>
<reference evidence="3" key="3">
    <citation type="submission" date="2018-08" db="UniProtKB">
        <authorList>
            <consortium name="EnsemblPlants"/>
        </authorList>
    </citation>
    <scope>IDENTIFICATION</scope>
    <source>
        <strain evidence="3">cv. Bd21</strain>
    </source>
</reference>
<reference evidence="2 3" key="1">
    <citation type="journal article" date="2010" name="Nature">
        <title>Genome sequencing and analysis of the model grass Brachypodium distachyon.</title>
        <authorList>
            <consortium name="International Brachypodium Initiative"/>
        </authorList>
    </citation>
    <scope>NUCLEOTIDE SEQUENCE [LARGE SCALE GENOMIC DNA]</scope>
    <source>
        <strain evidence="2 3">Bd21</strain>
    </source>
</reference>
<sequence>MGAPSPIAEPSYATCQPPPMTLLSDSQSCMERRILWRHGGVRSCQLGLLRGEPSRRFLSQPCMIFPVARGAAGWCQDERPGSLEPEEDQRHLWPLANGRSTIEQYST</sequence>
<protein>
    <submittedName>
        <fullName evidence="2 3">Uncharacterized protein</fullName>
    </submittedName>
</protein>
<dbReference type="Proteomes" id="UP000008810">
    <property type="component" value="Chromosome 4"/>
</dbReference>
<reference evidence="2" key="2">
    <citation type="submission" date="2017-06" db="EMBL/GenBank/DDBJ databases">
        <title>WGS assembly of Brachypodium distachyon.</title>
        <authorList>
            <consortium name="The International Brachypodium Initiative"/>
            <person name="Lucas S."/>
            <person name="Harmon-Smith M."/>
            <person name="Lail K."/>
            <person name="Tice H."/>
            <person name="Grimwood J."/>
            <person name="Bruce D."/>
            <person name="Barry K."/>
            <person name="Shu S."/>
            <person name="Lindquist E."/>
            <person name="Wang M."/>
            <person name="Pitluck S."/>
            <person name="Vogel J.P."/>
            <person name="Garvin D.F."/>
            <person name="Mockler T.C."/>
            <person name="Schmutz J."/>
            <person name="Rokhsar D."/>
            <person name="Bevan M.W."/>
        </authorList>
    </citation>
    <scope>NUCLEOTIDE SEQUENCE</scope>
    <source>
        <strain evidence="2">Bd21</strain>
    </source>
</reference>
<dbReference type="AlphaFoldDB" id="A0A2K2CPE0"/>
<evidence type="ECO:0000313" key="3">
    <source>
        <dbReference type="EnsemblPlants" id="PNT63907"/>
    </source>
</evidence>
<keyword evidence="4" id="KW-1185">Reference proteome</keyword>
<feature type="compositionally biased region" description="Polar residues" evidence="1">
    <location>
        <begin position="98"/>
        <end position="107"/>
    </location>
</feature>
<dbReference type="InParanoid" id="A0A2K2CPE0"/>
<gene>
    <name evidence="2" type="ORF">BRADI_4g22169v3</name>
</gene>
<proteinExistence type="predicted"/>
<evidence type="ECO:0000256" key="1">
    <source>
        <dbReference type="SAM" id="MobiDB-lite"/>
    </source>
</evidence>
<evidence type="ECO:0000313" key="4">
    <source>
        <dbReference type="Proteomes" id="UP000008810"/>
    </source>
</evidence>
<feature type="region of interest" description="Disordered" evidence="1">
    <location>
        <begin position="78"/>
        <end position="107"/>
    </location>
</feature>
<dbReference type="EMBL" id="CM000883">
    <property type="protein sequence ID" value="PNT63907.1"/>
    <property type="molecule type" value="Genomic_DNA"/>
</dbReference>
<evidence type="ECO:0000313" key="2">
    <source>
        <dbReference type="EMBL" id="PNT63907.1"/>
    </source>
</evidence>